<evidence type="ECO:0008006" key="3">
    <source>
        <dbReference type="Google" id="ProtNLM"/>
    </source>
</evidence>
<gene>
    <name evidence="1" type="ORF">ACFPZN_00205</name>
</gene>
<accession>A0ABW0ZL75</accession>
<dbReference type="Proteomes" id="UP001596074">
    <property type="component" value="Unassembled WGS sequence"/>
</dbReference>
<name>A0ABW0ZL75_9ACTN</name>
<comment type="caution">
    <text evidence="1">The sequence shown here is derived from an EMBL/GenBank/DDBJ whole genome shotgun (WGS) entry which is preliminary data.</text>
</comment>
<evidence type="ECO:0000313" key="2">
    <source>
        <dbReference type="Proteomes" id="UP001596074"/>
    </source>
</evidence>
<evidence type="ECO:0000313" key="1">
    <source>
        <dbReference type="EMBL" id="MFC5744026.1"/>
    </source>
</evidence>
<protein>
    <recommendedName>
        <fullName evidence="3">C2H2-type domain-containing protein</fullName>
    </recommendedName>
</protein>
<sequence length="100" mass="11611">MRDAWSSHETWVFECVNCATTWEEEFDVRHCADGHGGEVELFEHDGQRCTTPWIDHVCPGCAGQNVKARPASWRRRTTAVRAPARDDLELVFRLRRLHAY</sequence>
<reference evidence="2" key="1">
    <citation type="journal article" date="2019" name="Int. J. Syst. Evol. Microbiol.">
        <title>The Global Catalogue of Microorganisms (GCM) 10K type strain sequencing project: providing services to taxonomists for standard genome sequencing and annotation.</title>
        <authorList>
            <consortium name="The Broad Institute Genomics Platform"/>
            <consortium name="The Broad Institute Genome Sequencing Center for Infectious Disease"/>
            <person name="Wu L."/>
            <person name="Ma J."/>
        </authorList>
    </citation>
    <scope>NUCLEOTIDE SEQUENCE [LARGE SCALE GENOMIC DNA]</scope>
    <source>
        <strain evidence="2">KCTC 42087</strain>
    </source>
</reference>
<dbReference type="EMBL" id="JBHSON010000001">
    <property type="protein sequence ID" value="MFC5744026.1"/>
    <property type="molecule type" value="Genomic_DNA"/>
</dbReference>
<organism evidence="1 2">
    <name type="scientific">Actinomadura rugatobispora</name>
    <dbReference type="NCBI Taxonomy" id="1994"/>
    <lineage>
        <taxon>Bacteria</taxon>
        <taxon>Bacillati</taxon>
        <taxon>Actinomycetota</taxon>
        <taxon>Actinomycetes</taxon>
        <taxon>Streptosporangiales</taxon>
        <taxon>Thermomonosporaceae</taxon>
        <taxon>Actinomadura</taxon>
    </lineage>
</organism>
<dbReference type="RefSeq" id="WP_378278821.1">
    <property type="nucleotide sequence ID" value="NZ_JBHSON010000001.1"/>
</dbReference>
<keyword evidence="2" id="KW-1185">Reference proteome</keyword>
<proteinExistence type="predicted"/>